<keyword evidence="1" id="KW-0282">Flagellum</keyword>
<sequence length="29" mass="3405">VIQNNHYRCLKALRNLLPREDRLLAVQAS</sequence>
<proteinExistence type="predicted"/>
<keyword evidence="1" id="KW-0966">Cell projection</keyword>
<dbReference type="Proteomes" id="UP000441586">
    <property type="component" value="Unassembled WGS sequence"/>
</dbReference>
<evidence type="ECO:0000313" key="1">
    <source>
        <dbReference type="EMBL" id="KAE9630775.1"/>
    </source>
</evidence>
<gene>
    <name evidence="1" type="ORF">GP644_05990</name>
</gene>
<reference evidence="1 2" key="1">
    <citation type="submission" date="2019-12" db="EMBL/GenBank/DDBJ databases">
        <authorList>
            <person name="Zhang Y.-J."/>
        </authorList>
    </citation>
    <scope>NUCLEOTIDE SEQUENCE [LARGE SCALE GENOMIC DNA]</scope>
    <source>
        <strain evidence="1 2">H18S-6</strain>
    </source>
</reference>
<accession>A0A6A4RJH2</accession>
<comment type="caution">
    <text evidence="1">The sequence shown here is derived from an EMBL/GenBank/DDBJ whole genome shotgun (WGS) entry which is preliminary data.</text>
</comment>
<dbReference type="AlphaFoldDB" id="A0A6A4RJH2"/>
<feature type="non-terminal residue" evidence="1">
    <location>
        <position position="1"/>
    </location>
</feature>
<keyword evidence="1" id="KW-0969">Cilium</keyword>
<organism evidence="1 2">
    <name type="scientific">Parasedimentitalea maritima</name>
    <dbReference type="NCBI Taxonomy" id="2578117"/>
    <lineage>
        <taxon>Bacteria</taxon>
        <taxon>Pseudomonadati</taxon>
        <taxon>Pseudomonadota</taxon>
        <taxon>Alphaproteobacteria</taxon>
        <taxon>Rhodobacterales</taxon>
        <taxon>Paracoccaceae</taxon>
        <taxon>Parasedimentitalea</taxon>
    </lineage>
</organism>
<evidence type="ECO:0000313" key="2">
    <source>
        <dbReference type="Proteomes" id="UP000441586"/>
    </source>
</evidence>
<dbReference type="EMBL" id="WSFO01000003">
    <property type="protein sequence ID" value="KAE9630775.1"/>
    <property type="molecule type" value="Genomic_DNA"/>
</dbReference>
<name>A0A6A4RJH2_9RHOB</name>
<protein>
    <submittedName>
        <fullName evidence="1">Flagellar biosynthesis repressor FlbT</fullName>
    </submittedName>
</protein>